<keyword evidence="2" id="KW-1133">Transmembrane helix</keyword>
<keyword evidence="2" id="KW-0812">Transmembrane</keyword>
<dbReference type="Proteomes" id="UP001501690">
    <property type="component" value="Unassembled WGS sequence"/>
</dbReference>
<name>A0ABP4UCP1_9MICO</name>
<keyword evidence="4" id="KW-1185">Reference proteome</keyword>
<sequence length="281" mass="28181">MTTIQPPAPAAPAPTSVPPTPPTRGSSRVIAILLIVLGSFVILGTVFGTVLSTVRSGSVSTSASTLAVSGVQDLSVELRAGALTIEYADVREAELTVTSGRPGAWTFETRGTELVVASPVVDWGFPWVFAGPDRATLTLPESLEGIDAALGMSAGGMEIVGDFGDVVLRVGAGSIELAGSADAVELDLAAGKATIDLADVSQAVVGVSAGSADVDLTGTAPRDIQIAVSAGSANVSVPDVAYDVTSEVSAGDFRNSLGTDSGASRTIAVEISAGEVILRSN</sequence>
<dbReference type="RefSeq" id="WP_344071824.1">
    <property type="nucleotide sequence ID" value="NZ_BAAAPL010000002.1"/>
</dbReference>
<feature type="region of interest" description="Disordered" evidence="1">
    <location>
        <begin position="1"/>
        <end position="22"/>
    </location>
</feature>
<keyword evidence="2" id="KW-0472">Membrane</keyword>
<feature type="transmembrane region" description="Helical" evidence="2">
    <location>
        <begin position="29"/>
        <end position="51"/>
    </location>
</feature>
<reference evidence="4" key="1">
    <citation type="journal article" date="2019" name="Int. J. Syst. Evol. Microbiol.">
        <title>The Global Catalogue of Microorganisms (GCM) 10K type strain sequencing project: providing services to taxonomists for standard genome sequencing and annotation.</title>
        <authorList>
            <consortium name="The Broad Institute Genomics Platform"/>
            <consortium name="The Broad Institute Genome Sequencing Center for Infectious Disease"/>
            <person name="Wu L."/>
            <person name="Ma J."/>
        </authorList>
    </citation>
    <scope>NUCLEOTIDE SEQUENCE [LARGE SCALE GENOMIC DNA]</scope>
    <source>
        <strain evidence="4">JCM 15577</strain>
    </source>
</reference>
<gene>
    <name evidence="3" type="ORF">GCM10009808_18410</name>
</gene>
<protein>
    <recommendedName>
        <fullName evidence="5">Adhesin domain-containing protein</fullName>
    </recommendedName>
</protein>
<evidence type="ECO:0008006" key="5">
    <source>
        <dbReference type="Google" id="ProtNLM"/>
    </source>
</evidence>
<accession>A0ABP4UCP1</accession>
<evidence type="ECO:0000313" key="4">
    <source>
        <dbReference type="Proteomes" id="UP001501690"/>
    </source>
</evidence>
<proteinExistence type="predicted"/>
<organism evidence="3 4">
    <name type="scientific">Microbacterium sediminicola</name>
    <dbReference type="NCBI Taxonomy" id="415210"/>
    <lineage>
        <taxon>Bacteria</taxon>
        <taxon>Bacillati</taxon>
        <taxon>Actinomycetota</taxon>
        <taxon>Actinomycetes</taxon>
        <taxon>Micrococcales</taxon>
        <taxon>Microbacteriaceae</taxon>
        <taxon>Microbacterium</taxon>
    </lineage>
</organism>
<comment type="caution">
    <text evidence="3">The sequence shown here is derived from an EMBL/GenBank/DDBJ whole genome shotgun (WGS) entry which is preliminary data.</text>
</comment>
<evidence type="ECO:0000313" key="3">
    <source>
        <dbReference type="EMBL" id="GAA1700969.1"/>
    </source>
</evidence>
<evidence type="ECO:0000256" key="1">
    <source>
        <dbReference type="SAM" id="MobiDB-lite"/>
    </source>
</evidence>
<evidence type="ECO:0000256" key="2">
    <source>
        <dbReference type="SAM" id="Phobius"/>
    </source>
</evidence>
<dbReference type="EMBL" id="BAAAPL010000002">
    <property type="protein sequence ID" value="GAA1700969.1"/>
    <property type="molecule type" value="Genomic_DNA"/>
</dbReference>